<evidence type="ECO:0000313" key="13">
    <source>
        <dbReference type="Proteomes" id="UP000473648"/>
    </source>
</evidence>
<comment type="subunit">
    <text evidence="11">The system is composed of three essential subunits: KdpA, KdpB and KdpC.</text>
</comment>
<evidence type="ECO:0000256" key="11">
    <source>
        <dbReference type="HAMAP-Rule" id="MF_00276"/>
    </source>
</evidence>
<organism evidence="12 13">
    <name type="scientific">Candidatus Pseudoramibacter fermentans</name>
    <dbReference type="NCBI Taxonomy" id="2594427"/>
    <lineage>
        <taxon>Bacteria</taxon>
        <taxon>Bacillati</taxon>
        <taxon>Bacillota</taxon>
        <taxon>Clostridia</taxon>
        <taxon>Eubacteriales</taxon>
        <taxon>Eubacteriaceae</taxon>
        <taxon>Pseudoramibacter</taxon>
    </lineage>
</organism>
<reference evidence="12" key="1">
    <citation type="journal article" date="2020" name="Appl. Environ. Microbiol.">
        <title>Medium-Chain Fatty Acid Synthesis by 'Candidatus Weimeria bifida' gen. nov., sp. nov., and 'Candidatus Pseudoramibacter fermentans' sp. nov.</title>
        <authorList>
            <person name="Scarborough M.J."/>
            <person name="Myers K.S."/>
            <person name="Donohue T.J."/>
            <person name="Noguera D.R."/>
        </authorList>
    </citation>
    <scope>NUCLEOTIDE SEQUENCE</scope>
    <source>
        <strain evidence="12">EUB1.1</strain>
    </source>
</reference>
<accession>A0A6L5GUM7</accession>
<evidence type="ECO:0000256" key="9">
    <source>
        <dbReference type="ARBA" id="ARBA00023065"/>
    </source>
</evidence>
<sequence>MVVKTLGKSILAVIVITIICGIYTLIVSAIGQTFFTSQANGSLVRSDQTVRGSALIAQPFTSKKYLWGRQMDITVGDITGQKNNKNIMYSVASQMSPNDKSYQKEIIDKEKTIKRLNPNATYRHVPIDLVTNSGSGLDPEISPTAAKYQVKRIAKARHVSVQKIQRVIDQNTKTRTLGILGEPRVNVLETNLALDKLSK</sequence>
<comment type="subcellular location">
    <subcellularLocation>
        <location evidence="11">Cell membrane</location>
        <topology evidence="11">Single-pass membrane protein</topology>
    </subcellularLocation>
</comment>
<comment type="function">
    <text evidence="11">Part of the high-affinity ATP-driven potassium transport (or Kdp) system, which catalyzes the hydrolysis of ATP coupled with the electrogenic transport of potassium into the cytoplasm. This subunit acts as a catalytic chaperone that increases the ATP-binding affinity of the ATP-hydrolyzing subunit KdpB by the formation of a transient KdpB/KdpC/ATP ternary complex.</text>
</comment>
<dbReference type="GO" id="GO:0005886">
    <property type="term" value="C:plasma membrane"/>
    <property type="evidence" value="ECO:0007669"/>
    <property type="project" value="UniProtKB-SubCell"/>
</dbReference>
<keyword evidence="4 11" id="KW-0812">Transmembrane</keyword>
<proteinExistence type="inferred from homology"/>
<keyword evidence="13" id="KW-1185">Reference proteome</keyword>
<evidence type="ECO:0000256" key="7">
    <source>
        <dbReference type="ARBA" id="ARBA00022958"/>
    </source>
</evidence>
<evidence type="ECO:0000256" key="4">
    <source>
        <dbReference type="ARBA" id="ARBA00022692"/>
    </source>
</evidence>
<evidence type="ECO:0000313" key="12">
    <source>
        <dbReference type="EMBL" id="MQM73848.1"/>
    </source>
</evidence>
<keyword evidence="9 11" id="KW-0406">Ion transport</keyword>
<dbReference type="PIRSF" id="PIRSF001296">
    <property type="entry name" value="K_ATPase_KdpC"/>
    <property type="match status" value="1"/>
</dbReference>
<keyword evidence="7 11" id="KW-0630">Potassium</keyword>
<dbReference type="InterPro" id="IPR003820">
    <property type="entry name" value="KdpC"/>
</dbReference>
<dbReference type="GO" id="GO:0008556">
    <property type="term" value="F:P-type potassium transmembrane transporter activity"/>
    <property type="evidence" value="ECO:0007669"/>
    <property type="project" value="InterPro"/>
</dbReference>
<dbReference type="AlphaFoldDB" id="A0A6L5GUM7"/>
<dbReference type="HAMAP" id="MF_00276">
    <property type="entry name" value="KdpC"/>
    <property type="match status" value="1"/>
</dbReference>
<dbReference type="NCBIfam" id="NF001454">
    <property type="entry name" value="PRK00315.1"/>
    <property type="match status" value="1"/>
</dbReference>
<keyword evidence="6 11" id="KW-0067">ATP-binding</keyword>
<gene>
    <name evidence="11 12" type="primary">kdpC</name>
    <name evidence="12" type="ORF">FRC53_10825</name>
</gene>
<keyword evidence="3 11" id="KW-0633">Potassium transport</keyword>
<dbReference type="Proteomes" id="UP000473648">
    <property type="component" value="Unassembled WGS sequence"/>
</dbReference>
<feature type="transmembrane region" description="Helical" evidence="11">
    <location>
        <begin position="12"/>
        <end position="35"/>
    </location>
</feature>
<name>A0A6L5GUM7_9FIRM</name>
<evidence type="ECO:0000256" key="6">
    <source>
        <dbReference type="ARBA" id="ARBA00022840"/>
    </source>
</evidence>
<keyword evidence="8 11" id="KW-1133">Transmembrane helix</keyword>
<dbReference type="EMBL" id="VOGB01000022">
    <property type="protein sequence ID" value="MQM73848.1"/>
    <property type="molecule type" value="Genomic_DNA"/>
</dbReference>
<dbReference type="PANTHER" id="PTHR30042">
    <property type="entry name" value="POTASSIUM-TRANSPORTING ATPASE C CHAIN"/>
    <property type="match status" value="1"/>
</dbReference>
<keyword evidence="10 11" id="KW-0472">Membrane</keyword>
<comment type="caution">
    <text evidence="12">The sequence shown here is derived from an EMBL/GenBank/DDBJ whole genome shotgun (WGS) entry which is preliminary data.</text>
</comment>
<evidence type="ECO:0000256" key="1">
    <source>
        <dbReference type="ARBA" id="ARBA00022448"/>
    </source>
</evidence>
<evidence type="ECO:0000256" key="2">
    <source>
        <dbReference type="ARBA" id="ARBA00022475"/>
    </source>
</evidence>
<comment type="similarity">
    <text evidence="11">Belongs to the KdpC family.</text>
</comment>
<evidence type="ECO:0000256" key="3">
    <source>
        <dbReference type="ARBA" id="ARBA00022538"/>
    </source>
</evidence>
<evidence type="ECO:0000256" key="10">
    <source>
        <dbReference type="ARBA" id="ARBA00023136"/>
    </source>
</evidence>
<protein>
    <recommendedName>
        <fullName evidence="11">Potassium-transporting ATPase KdpC subunit</fullName>
    </recommendedName>
    <alternativeName>
        <fullName evidence="11">ATP phosphohydrolase [potassium-transporting] C chain</fullName>
    </alternativeName>
    <alternativeName>
        <fullName evidence="11">Potassium-binding and translocating subunit C</fullName>
    </alternativeName>
    <alternativeName>
        <fullName evidence="11">Potassium-translocating ATPase C chain</fullName>
    </alternativeName>
</protein>
<dbReference type="Pfam" id="PF02669">
    <property type="entry name" value="KdpC"/>
    <property type="match status" value="1"/>
</dbReference>
<dbReference type="GO" id="GO:0005524">
    <property type="term" value="F:ATP binding"/>
    <property type="evidence" value="ECO:0007669"/>
    <property type="project" value="UniProtKB-UniRule"/>
</dbReference>
<evidence type="ECO:0000256" key="5">
    <source>
        <dbReference type="ARBA" id="ARBA00022741"/>
    </source>
</evidence>
<keyword evidence="2 11" id="KW-1003">Cell membrane</keyword>
<keyword evidence="1 11" id="KW-0813">Transport</keyword>
<evidence type="ECO:0000256" key="8">
    <source>
        <dbReference type="ARBA" id="ARBA00022989"/>
    </source>
</evidence>
<dbReference type="PANTHER" id="PTHR30042:SF2">
    <property type="entry name" value="POTASSIUM-TRANSPORTING ATPASE KDPC SUBUNIT"/>
    <property type="match status" value="1"/>
</dbReference>
<dbReference type="NCBIfam" id="TIGR00681">
    <property type="entry name" value="kdpC"/>
    <property type="match status" value="1"/>
</dbReference>
<keyword evidence="5 11" id="KW-0547">Nucleotide-binding</keyword>